<dbReference type="FunFam" id="3.30.70.330:FF:000505">
    <property type="entry name" value="Splicing factor 3B subunit 4"/>
    <property type="match status" value="1"/>
</dbReference>
<dbReference type="InterPro" id="IPR035979">
    <property type="entry name" value="RBD_domain_sf"/>
</dbReference>
<dbReference type="GO" id="GO:0097525">
    <property type="term" value="C:spliceosomal snRNP complex"/>
    <property type="evidence" value="ECO:0007669"/>
    <property type="project" value="UniProtKB-ARBA"/>
</dbReference>
<dbReference type="EMBL" id="DS113303">
    <property type="protein sequence ID" value="EAY12357.1"/>
    <property type="molecule type" value="Genomic_DNA"/>
</dbReference>
<dbReference type="GO" id="GO:0003723">
    <property type="term" value="F:RNA binding"/>
    <property type="evidence" value="ECO:0007669"/>
    <property type="project" value="UniProtKB-UniRule"/>
</dbReference>
<dbReference type="GO" id="GO:0000398">
    <property type="term" value="P:mRNA splicing, via spliceosome"/>
    <property type="evidence" value="ECO:0007669"/>
    <property type="project" value="UniProtKB-ARBA"/>
</dbReference>
<dbReference type="Pfam" id="PF00076">
    <property type="entry name" value="RRM_1"/>
    <property type="match status" value="2"/>
</dbReference>
<protein>
    <submittedName>
        <fullName evidence="8">Spliceosomal protein, putative</fullName>
    </submittedName>
</protein>
<dbReference type="Gene3D" id="3.30.70.330">
    <property type="match status" value="2"/>
</dbReference>
<dbReference type="InterPro" id="IPR052084">
    <property type="entry name" value="SF3B4_spliceosome_assoc"/>
</dbReference>
<dbReference type="VEuPathDB" id="TrichDB:TVAG_245890"/>
<reference evidence="8" key="2">
    <citation type="journal article" date="2007" name="Science">
        <title>Draft genome sequence of the sexually transmitted pathogen Trichomonas vaginalis.</title>
        <authorList>
            <person name="Carlton J.M."/>
            <person name="Hirt R.P."/>
            <person name="Silva J.C."/>
            <person name="Delcher A.L."/>
            <person name="Schatz M."/>
            <person name="Zhao Q."/>
            <person name="Wortman J.R."/>
            <person name="Bidwell S.L."/>
            <person name="Alsmark U.C.M."/>
            <person name="Besteiro S."/>
            <person name="Sicheritz-Ponten T."/>
            <person name="Noel C.J."/>
            <person name="Dacks J.B."/>
            <person name="Foster P.G."/>
            <person name="Simillion C."/>
            <person name="Van de Peer Y."/>
            <person name="Miranda-Saavedra D."/>
            <person name="Barton G.J."/>
            <person name="Westrop G.D."/>
            <person name="Mueller S."/>
            <person name="Dessi D."/>
            <person name="Fiori P.L."/>
            <person name="Ren Q."/>
            <person name="Paulsen I."/>
            <person name="Zhang H."/>
            <person name="Bastida-Corcuera F.D."/>
            <person name="Simoes-Barbosa A."/>
            <person name="Brown M.T."/>
            <person name="Hayes R.D."/>
            <person name="Mukherjee M."/>
            <person name="Okumura C.Y."/>
            <person name="Schneider R."/>
            <person name="Smith A.J."/>
            <person name="Vanacova S."/>
            <person name="Villalvazo M."/>
            <person name="Haas B.J."/>
            <person name="Pertea M."/>
            <person name="Feldblyum T.V."/>
            <person name="Utterback T.R."/>
            <person name="Shu C.L."/>
            <person name="Osoegawa K."/>
            <person name="de Jong P.J."/>
            <person name="Hrdy I."/>
            <person name="Horvathova L."/>
            <person name="Zubacova Z."/>
            <person name="Dolezal P."/>
            <person name="Malik S.B."/>
            <person name="Logsdon J.M. Jr."/>
            <person name="Henze K."/>
            <person name="Gupta A."/>
            <person name="Wang C.C."/>
            <person name="Dunne R.L."/>
            <person name="Upcroft J.A."/>
            <person name="Upcroft P."/>
            <person name="White O."/>
            <person name="Salzberg S.L."/>
            <person name="Tang P."/>
            <person name="Chiu C.-H."/>
            <person name="Lee Y.-S."/>
            <person name="Embley T.M."/>
            <person name="Coombs G.H."/>
            <person name="Mottram J.C."/>
            <person name="Tachezy J."/>
            <person name="Fraser-Liggett C.M."/>
            <person name="Johnson P.J."/>
        </authorList>
    </citation>
    <scope>NUCLEOTIDE SEQUENCE [LARGE SCALE GENOMIC DNA]</scope>
    <source>
        <strain evidence="8">G3</strain>
    </source>
</reference>
<name>A2E4P7_TRIV3</name>
<proteinExistence type="inferred from homology"/>
<dbReference type="KEGG" id="tva:4770315"/>
<dbReference type="InterPro" id="IPR012677">
    <property type="entry name" value="Nucleotide-bd_a/b_plait_sf"/>
</dbReference>
<sequence>MAIRFHDQNKDCTLFLCDISEHVTEEILTELFMQVGPVVFVNIPRDRITNRMNGYAFVEFRTEQDCMYALSVMQGVKLFGVPLKLSANSTPSTGDELDVGAKLYIGNLSQDVNDGNLLQTFRQFGNVLHARVVVDPATGKSLGHGFVAYDSFDAADKAKKAMNGEYFGGQPITVSYAYKSGTKSGEKHGDRSERSVAPNAQIATQLKKIKRAVNAIPDVGV</sequence>
<dbReference type="OrthoDB" id="10259687at2759"/>
<feature type="domain" description="RRM" evidence="7">
    <location>
        <begin position="101"/>
        <end position="179"/>
    </location>
</feature>
<feature type="domain" description="RRM" evidence="7">
    <location>
        <begin position="12"/>
        <end position="90"/>
    </location>
</feature>
<evidence type="ECO:0000256" key="2">
    <source>
        <dbReference type="ARBA" id="ARBA00008363"/>
    </source>
</evidence>
<evidence type="ECO:0000313" key="9">
    <source>
        <dbReference type="Proteomes" id="UP000001542"/>
    </source>
</evidence>
<evidence type="ECO:0000256" key="6">
    <source>
        <dbReference type="PROSITE-ProRule" id="PRU00176"/>
    </source>
</evidence>
<dbReference type="PANTHER" id="PTHR48030">
    <property type="entry name" value="SPLICING FACTOR 3B SUBUNIT 4"/>
    <property type="match status" value="1"/>
</dbReference>
<reference evidence="8" key="1">
    <citation type="submission" date="2006-10" db="EMBL/GenBank/DDBJ databases">
        <authorList>
            <person name="Amadeo P."/>
            <person name="Zhao Q."/>
            <person name="Wortman J."/>
            <person name="Fraser-Liggett C."/>
            <person name="Carlton J."/>
        </authorList>
    </citation>
    <scope>NUCLEOTIDE SEQUENCE</scope>
    <source>
        <strain evidence="8">G3</strain>
    </source>
</reference>
<dbReference type="RefSeq" id="XP_001324580.1">
    <property type="nucleotide sequence ID" value="XM_001324545.1"/>
</dbReference>
<evidence type="ECO:0000256" key="1">
    <source>
        <dbReference type="ARBA" id="ARBA00004123"/>
    </source>
</evidence>
<dbReference type="STRING" id="5722.A2E4P7"/>
<dbReference type="VEuPathDB" id="TrichDB:TVAGG3_0862470"/>
<evidence type="ECO:0000256" key="5">
    <source>
        <dbReference type="ARBA" id="ARBA00023242"/>
    </source>
</evidence>
<evidence type="ECO:0000313" key="8">
    <source>
        <dbReference type="EMBL" id="EAY12357.1"/>
    </source>
</evidence>
<dbReference type="PROSITE" id="PS50102">
    <property type="entry name" value="RRM"/>
    <property type="match status" value="2"/>
</dbReference>
<keyword evidence="3" id="KW-0677">Repeat</keyword>
<keyword evidence="9" id="KW-1185">Reference proteome</keyword>
<dbReference type="AlphaFoldDB" id="A2E4P7"/>
<dbReference type="CDD" id="cd12334">
    <property type="entry name" value="RRM1_SF3B4"/>
    <property type="match status" value="1"/>
</dbReference>
<evidence type="ECO:0000259" key="7">
    <source>
        <dbReference type="PROSITE" id="PS50102"/>
    </source>
</evidence>
<comment type="subcellular location">
    <subcellularLocation>
        <location evidence="1">Nucleus</location>
    </subcellularLocation>
</comment>
<dbReference type="PANTHER" id="PTHR48030:SF3">
    <property type="entry name" value="SPLICING FACTOR 3B SUBUNIT 4"/>
    <property type="match status" value="1"/>
</dbReference>
<keyword evidence="5" id="KW-0539">Nucleus</keyword>
<dbReference type="FunFam" id="3.30.70.330:FF:000895">
    <property type="entry name" value="Hsh49p"/>
    <property type="match status" value="1"/>
</dbReference>
<evidence type="ECO:0000256" key="3">
    <source>
        <dbReference type="ARBA" id="ARBA00022737"/>
    </source>
</evidence>
<evidence type="ECO:0000256" key="4">
    <source>
        <dbReference type="ARBA" id="ARBA00022884"/>
    </source>
</evidence>
<gene>
    <name evidence="8" type="ORF">TVAG_245890</name>
</gene>
<dbReference type="eggNOG" id="KOG0131">
    <property type="taxonomic scope" value="Eukaryota"/>
</dbReference>
<dbReference type="SMR" id="A2E4P7"/>
<dbReference type="InterPro" id="IPR034158">
    <property type="entry name" value="SF3B4_RRM1"/>
</dbReference>
<dbReference type="OMA" id="IVWELMI"/>
<comment type="similarity">
    <text evidence="2">Belongs to the SF3B4 family.</text>
</comment>
<dbReference type="SMART" id="SM00360">
    <property type="entry name" value="RRM"/>
    <property type="match status" value="2"/>
</dbReference>
<dbReference type="SUPFAM" id="SSF54928">
    <property type="entry name" value="RNA-binding domain, RBD"/>
    <property type="match status" value="1"/>
</dbReference>
<dbReference type="InParanoid" id="A2E4P7"/>
<dbReference type="FunCoup" id="A2E4P7">
    <property type="interactions" value="607"/>
</dbReference>
<dbReference type="Proteomes" id="UP000001542">
    <property type="component" value="Unassembled WGS sequence"/>
</dbReference>
<keyword evidence="4 6" id="KW-0694">RNA-binding</keyword>
<accession>A2E4P7</accession>
<organism evidence="8 9">
    <name type="scientific">Trichomonas vaginalis (strain ATCC PRA-98 / G3)</name>
    <dbReference type="NCBI Taxonomy" id="412133"/>
    <lineage>
        <taxon>Eukaryota</taxon>
        <taxon>Metamonada</taxon>
        <taxon>Parabasalia</taxon>
        <taxon>Trichomonadida</taxon>
        <taxon>Trichomonadidae</taxon>
        <taxon>Trichomonas</taxon>
    </lineage>
</organism>
<dbReference type="InterPro" id="IPR000504">
    <property type="entry name" value="RRM_dom"/>
</dbReference>